<evidence type="ECO:0000313" key="15">
    <source>
        <dbReference type="EMBL" id="OVA03348.1"/>
    </source>
</evidence>
<evidence type="ECO:0000256" key="12">
    <source>
        <dbReference type="ARBA" id="ARBA00066905"/>
    </source>
</evidence>
<dbReference type="InterPro" id="IPR013112">
    <property type="entry name" value="FAD-bd_8"/>
</dbReference>
<keyword evidence="3" id="KW-0813">Transport</keyword>
<feature type="transmembrane region" description="Helical" evidence="13">
    <location>
        <begin position="643"/>
        <end position="666"/>
    </location>
</feature>
<feature type="domain" description="FAD-binding FR-type" evidence="14">
    <location>
        <begin position="757"/>
        <end position="862"/>
    </location>
</feature>
<feature type="transmembrane region" description="Helical" evidence="13">
    <location>
        <begin position="426"/>
        <end position="446"/>
    </location>
</feature>
<dbReference type="PANTHER" id="PTHR34289">
    <property type="entry name" value="PROTEIN, PUTATIVE (DUF819)-RELATED"/>
    <property type="match status" value="1"/>
</dbReference>
<evidence type="ECO:0000256" key="5">
    <source>
        <dbReference type="ARBA" id="ARBA00022723"/>
    </source>
</evidence>
<feature type="transmembrane region" description="Helical" evidence="13">
    <location>
        <begin position="317"/>
        <end position="336"/>
    </location>
</feature>
<dbReference type="Pfam" id="PF08022">
    <property type="entry name" value="FAD_binding_8"/>
    <property type="match status" value="1"/>
</dbReference>
<evidence type="ECO:0000256" key="13">
    <source>
        <dbReference type="SAM" id="Phobius"/>
    </source>
</evidence>
<feature type="transmembrane region" description="Helical" evidence="13">
    <location>
        <begin position="726"/>
        <end position="749"/>
    </location>
</feature>
<dbReference type="Gene3D" id="3.40.50.80">
    <property type="entry name" value="Nucleotide-binding domain of ferredoxin-NADP reductase (FNR) module"/>
    <property type="match status" value="1"/>
</dbReference>
<feature type="transmembrane region" description="Helical" evidence="13">
    <location>
        <begin position="562"/>
        <end position="584"/>
    </location>
</feature>
<feature type="transmembrane region" description="Helical" evidence="13">
    <location>
        <begin position="205"/>
        <end position="222"/>
    </location>
</feature>
<keyword evidence="10 13" id="KW-0472">Membrane</keyword>
<dbReference type="EMBL" id="MVGT01003714">
    <property type="protein sequence ID" value="OVA03348.1"/>
    <property type="molecule type" value="Genomic_DNA"/>
</dbReference>
<dbReference type="GO" id="GO:0140618">
    <property type="term" value="F:ferric-chelate reductase (NADH) activity"/>
    <property type="evidence" value="ECO:0007669"/>
    <property type="project" value="UniProtKB-EC"/>
</dbReference>
<dbReference type="InterPro" id="IPR013121">
    <property type="entry name" value="Fe_red_NAD-bd_6"/>
</dbReference>
<comment type="catalytic activity">
    <reaction evidence="11">
        <text>2 a Fe(II)-siderophore + NAD(+) + H(+) = 2 a Fe(III)-siderophore + NADH</text>
        <dbReference type="Rhea" id="RHEA:15061"/>
        <dbReference type="Rhea" id="RHEA-COMP:11342"/>
        <dbReference type="Rhea" id="RHEA-COMP:11344"/>
        <dbReference type="ChEBI" id="CHEBI:15378"/>
        <dbReference type="ChEBI" id="CHEBI:29033"/>
        <dbReference type="ChEBI" id="CHEBI:29034"/>
        <dbReference type="ChEBI" id="CHEBI:57540"/>
        <dbReference type="ChEBI" id="CHEBI:57945"/>
        <dbReference type="EC" id="1.16.1.7"/>
    </reaction>
</comment>
<feature type="transmembrane region" description="Helical" evidence="13">
    <location>
        <begin position="342"/>
        <end position="359"/>
    </location>
</feature>
<evidence type="ECO:0000256" key="10">
    <source>
        <dbReference type="ARBA" id="ARBA00023136"/>
    </source>
</evidence>
<dbReference type="InterPro" id="IPR008537">
    <property type="entry name" value="DUF819"/>
</dbReference>
<keyword evidence="16" id="KW-1185">Reference proteome</keyword>
<dbReference type="InterPro" id="IPR017927">
    <property type="entry name" value="FAD-bd_FR_type"/>
</dbReference>
<dbReference type="Pfam" id="PF05684">
    <property type="entry name" value="DUF819"/>
    <property type="match status" value="1"/>
</dbReference>
<dbReference type="OMA" id="IYPIEHG"/>
<dbReference type="InterPro" id="IPR013130">
    <property type="entry name" value="Fe3_Rdtase_TM_dom"/>
</dbReference>
<dbReference type="InParanoid" id="A0A200PYS2"/>
<feature type="transmembrane region" description="Helical" evidence="13">
    <location>
        <begin position="979"/>
        <end position="1006"/>
    </location>
</feature>
<gene>
    <name evidence="15" type="ORF">BVC80_7845g2</name>
</gene>
<dbReference type="PANTHER" id="PTHR34289:SF3">
    <property type="entry name" value="PROTEIN, PUTATIVE (DUF819)-RELATED"/>
    <property type="match status" value="1"/>
</dbReference>
<dbReference type="InterPro" id="IPR039261">
    <property type="entry name" value="FNR_nucleotide-bd"/>
</dbReference>
<feature type="transmembrane region" description="Helical" evidence="13">
    <location>
        <begin position="494"/>
        <end position="522"/>
    </location>
</feature>
<reference evidence="15 16" key="1">
    <citation type="journal article" date="2017" name="Mol. Plant">
        <title>The Genome of Medicinal Plant Macleaya cordata Provides New Insights into Benzylisoquinoline Alkaloids Metabolism.</title>
        <authorList>
            <person name="Liu X."/>
            <person name="Liu Y."/>
            <person name="Huang P."/>
            <person name="Ma Y."/>
            <person name="Qing Z."/>
            <person name="Tang Q."/>
            <person name="Cao H."/>
            <person name="Cheng P."/>
            <person name="Zheng Y."/>
            <person name="Yuan Z."/>
            <person name="Zhou Y."/>
            <person name="Liu J."/>
            <person name="Tang Z."/>
            <person name="Zhuo Y."/>
            <person name="Zhang Y."/>
            <person name="Yu L."/>
            <person name="Huang J."/>
            <person name="Yang P."/>
            <person name="Peng Q."/>
            <person name="Zhang J."/>
            <person name="Jiang W."/>
            <person name="Zhang Z."/>
            <person name="Lin K."/>
            <person name="Ro D.K."/>
            <person name="Chen X."/>
            <person name="Xiong X."/>
            <person name="Shang Y."/>
            <person name="Huang S."/>
            <person name="Zeng J."/>
        </authorList>
    </citation>
    <scope>NUCLEOTIDE SEQUENCE [LARGE SCALE GENOMIC DNA]</scope>
    <source>
        <strain evidence="16">cv. BLH2017</strain>
        <tissue evidence="15">Root</tissue>
    </source>
</reference>
<evidence type="ECO:0000256" key="6">
    <source>
        <dbReference type="ARBA" id="ARBA00022989"/>
    </source>
</evidence>
<accession>A0A200PYS2</accession>
<dbReference type="OrthoDB" id="167398at2759"/>
<feature type="transmembrane region" description="Helical" evidence="13">
    <location>
        <begin position="234"/>
        <end position="256"/>
    </location>
</feature>
<evidence type="ECO:0000256" key="2">
    <source>
        <dbReference type="ARBA" id="ARBA00006278"/>
    </source>
</evidence>
<feature type="transmembrane region" description="Helical" evidence="13">
    <location>
        <begin position="452"/>
        <end position="473"/>
    </location>
</feature>
<feature type="transmembrane region" description="Helical" evidence="13">
    <location>
        <begin position="112"/>
        <end position="133"/>
    </location>
</feature>
<comment type="similarity">
    <text evidence="2">Belongs to the ferric reductase (FRE) family.</text>
</comment>
<feature type="transmembrane region" description="Helical" evidence="13">
    <location>
        <begin position="169"/>
        <end position="193"/>
    </location>
</feature>
<feature type="transmembrane region" description="Helical" evidence="13">
    <location>
        <begin position="139"/>
        <end position="157"/>
    </location>
</feature>
<dbReference type="SUPFAM" id="SSF52343">
    <property type="entry name" value="Ferredoxin reductase-like, C-terminal NADP-linked domain"/>
    <property type="match status" value="1"/>
</dbReference>
<feature type="transmembrane region" description="Helical" evidence="13">
    <location>
        <begin position="89"/>
        <end position="105"/>
    </location>
</feature>
<keyword evidence="9" id="KW-0406">Ion transport</keyword>
<dbReference type="PROSITE" id="PS51384">
    <property type="entry name" value="FAD_FR"/>
    <property type="match status" value="1"/>
</dbReference>
<evidence type="ECO:0000256" key="7">
    <source>
        <dbReference type="ARBA" id="ARBA00023002"/>
    </source>
</evidence>
<dbReference type="FunCoup" id="A0A200PYS2">
    <property type="interactions" value="41"/>
</dbReference>
<feature type="transmembrane region" description="Helical" evidence="13">
    <location>
        <begin position="1026"/>
        <end position="1043"/>
    </location>
</feature>
<dbReference type="Proteomes" id="UP000195402">
    <property type="component" value="Unassembled WGS sequence"/>
</dbReference>
<feature type="transmembrane region" description="Helical" evidence="13">
    <location>
        <begin position="604"/>
        <end position="623"/>
    </location>
</feature>
<keyword evidence="5" id="KW-0479">Metal-binding</keyword>
<dbReference type="Pfam" id="PF08030">
    <property type="entry name" value="NAD_binding_6"/>
    <property type="match status" value="1"/>
</dbReference>
<organism evidence="15 16">
    <name type="scientific">Macleaya cordata</name>
    <name type="common">Five-seeded plume-poppy</name>
    <name type="synonym">Bocconia cordata</name>
    <dbReference type="NCBI Taxonomy" id="56857"/>
    <lineage>
        <taxon>Eukaryota</taxon>
        <taxon>Viridiplantae</taxon>
        <taxon>Streptophyta</taxon>
        <taxon>Embryophyta</taxon>
        <taxon>Tracheophyta</taxon>
        <taxon>Spermatophyta</taxon>
        <taxon>Magnoliopsida</taxon>
        <taxon>Ranunculales</taxon>
        <taxon>Papaveraceae</taxon>
        <taxon>Papaveroideae</taxon>
        <taxon>Macleaya</taxon>
    </lineage>
</organism>
<protein>
    <recommendedName>
        <fullName evidence="12">ferric-chelate reductase (NADH)</fullName>
        <ecNumber evidence="12">1.16.1.7</ecNumber>
    </recommendedName>
</protein>
<dbReference type="STRING" id="56857.A0A200PYS2"/>
<proteinExistence type="inferred from homology"/>
<dbReference type="SFLD" id="SFLDS00052">
    <property type="entry name" value="Ferric_Reductase_Domain"/>
    <property type="match status" value="1"/>
</dbReference>
<evidence type="ECO:0000256" key="1">
    <source>
        <dbReference type="ARBA" id="ARBA00004141"/>
    </source>
</evidence>
<comment type="caution">
    <text evidence="15">The sequence shown here is derived from an EMBL/GenBank/DDBJ whole genome shotgun (WGS) entry which is preliminary data.</text>
</comment>
<evidence type="ECO:0000256" key="4">
    <source>
        <dbReference type="ARBA" id="ARBA00022692"/>
    </source>
</evidence>
<dbReference type="AlphaFoldDB" id="A0A200PYS2"/>
<sequence>MALPLSSLHFLSPPLPISSSKRSKTLCSFYNFPTVSTTSTNSSLSIQPFLQNRPLFSVPLNLNKNPNSNGFVKTRAQLNFPLISPHDHWGTWTILFATGAFGIWSEKTKLGSMLSGAVVSTLAGLTASNLGIIWFEAPAYSVVMKYLLQIAVPLLLFKADLRRVIQSTGTLLLAFLLGSVGTIVGTIVAYLMVPMRSLGQDSWKIAAALMSSYIGGTVNFVAVSEALGLSPSVLAAGIAVDNVVCAIYFTSLFALASKIPPEASTSTNEGLIDTESEPGNKLAVLQFATSLAISFGICKVATYLTKLFGIQGGSLPIITAIVVTLATTFPTQFGYLAPAGEVMALVLIQVFFAVVGANGRVWNVINTAPSIFMFALVQVAVHLAVILGLGKLLHFDRKLLLLASNANVGGPTTACAMATAKGWGSLVVPGILVGIFGVAVATFLGIGFGMMVLKYLTMFLVVFIGWLMIWVMLPTKIYKNKWTPKLAAKLNTKFIGAQGTNLMLFTFPVMVIAAFSCLYLHLGSKSDNNYTRSHNGSSSRLAFWRKPVLVKAPLGIVSSMELMFSAMFIALLIWSLANYIYISYEHLHMHKVGEKVWHAKFRSVFLRLGYIGNISWAFLFFPVTRGSSILPLVGLTSESSIKYHIWLGHLSMVLFAAHSIGFFIYWGMTDQMTDALEWSKDYVSNVAGEIAFVLSLVMWATSIPRIRRKMFELFFYSHQLYTLYLVFYLLHVGIAYFCTILPGVFLFLIDRYLRFLQSRQRVRLVSARILPCETIELNFSKSPELNYNPSSIAFINVPSISKLQWHPFTVTSNCHMEPDKLSIVIKCGGSWSQNLYQKLSSPSSVDRLDVSIEGPYGPTSSHFLRHDTLVMVSGGRGITPMISIIKEVIYRKNTSNYAIPQLILICAFKNSADLAMLDLLLPISGTPWDISGIQLEIEAYITKESEQHTENTKKLLQTISFKPGVNDAPMTAVLGPNSWLWLGAVISASFVMFILFLCILTRYYIYPIDKNTETIYHYSGRALWDMFFVCICIVIVASVVFLWNKKQKSIEGNQIKNMDITTPTMSPVPVGNPDQELESVPHQSLGQATNVHFGSRPDLKSKQFLTDVLL</sequence>
<dbReference type="GO" id="GO:0016020">
    <property type="term" value="C:membrane"/>
    <property type="evidence" value="ECO:0007669"/>
    <property type="project" value="UniProtKB-SubCell"/>
</dbReference>
<name>A0A200PYS2_MACCD</name>
<dbReference type="Pfam" id="PF01794">
    <property type="entry name" value="Ferric_reduct"/>
    <property type="match status" value="1"/>
</dbReference>
<evidence type="ECO:0000313" key="16">
    <source>
        <dbReference type="Proteomes" id="UP000195402"/>
    </source>
</evidence>
<dbReference type="CDD" id="cd06186">
    <property type="entry name" value="NOX_Duox_like_FAD_NADP"/>
    <property type="match status" value="1"/>
</dbReference>
<dbReference type="FunFam" id="3.40.50.80:FF:000039">
    <property type="entry name" value="Ferric reduction oxidase 3"/>
    <property type="match status" value="1"/>
</dbReference>
<evidence type="ECO:0000256" key="11">
    <source>
        <dbReference type="ARBA" id="ARBA00050970"/>
    </source>
</evidence>
<keyword evidence="4 13" id="KW-0812">Transmembrane</keyword>
<dbReference type="GO" id="GO:0006811">
    <property type="term" value="P:monoatomic ion transport"/>
    <property type="evidence" value="ECO:0007669"/>
    <property type="project" value="UniProtKB-KW"/>
</dbReference>
<keyword evidence="8" id="KW-0408">Iron</keyword>
<feature type="transmembrane region" description="Helical" evidence="13">
    <location>
        <begin position="371"/>
        <end position="393"/>
    </location>
</feature>
<comment type="subcellular location">
    <subcellularLocation>
        <location evidence="1">Membrane</location>
        <topology evidence="1">Multi-pass membrane protein</topology>
    </subcellularLocation>
</comment>
<dbReference type="EC" id="1.16.1.7" evidence="12"/>
<evidence type="ECO:0000256" key="8">
    <source>
        <dbReference type="ARBA" id="ARBA00023004"/>
    </source>
</evidence>
<keyword evidence="6 13" id="KW-1133">Transmembrane helix</keyword>
<evidence type="ECO:0000256" key="9">
    <source>
        <dbReference type="ARBA" id="ARBA00023065"/>
    </source>
</evidence>
<dbReference type="GO" id="GO:0046872">
    <property type="term" value="F:metal ion binding"/>
    <property type="evidence" value="ECO:0007669"/>
    <property type="project" value="UniProtKB-KW"/>
</dbReference>
<dbReference type="SFLD" id="SFLDG01168">
    <property type="entry name" value="Ferric_reductase_subgroup_(FRE"/>
    <property type="match status" value="1"/>
</dbReference>
<keyword evidence="7" id="KW-0560">Oxidoreductase</keyword>
<evidence type="ECO:0000259" key="14">
    <source>
        <dbReference type="PROSITE" id="PS51384"/>
    </source>
</evidence>
<evidence type="ECO:0000256" key="3">
    <source>
        <dbReference type="ARBA" id="ARBA00022448"/>
    </source>
</evidence>
<feature type="transmembrane region" description="Helical" evidence="13">
    <location>
        <begin position="686"/>
        <end position="706"/>
    </location>
</feature>